<dbReference type="InterPro" id="IPR055236">
    <property type="entry name" value="EVH1_PP4R3"/>
</dbReference>
<dbReference type="Proteomes" id="UP000887458">
    <property type="component" value="Unassembled WGS sequence"/>
</dbReference>
<feature type="compositionally biased region" description="Basic residues" evidence="4">
    <location>
        <begin position="1612"/>
        <end position="1637"/>
    </location>
</feature>
<dbReference type="Gene3D" id="2.30.29.30">
    <property type="entry name" value="Pleckstrin-homology domain (PH domain)/Phosphotyrosine-binding domain (PTB)"/>
    <property type="match status" value="1"/>
</dbReference>
<feature type="domain" description="Serine/threonine-protein phosphatase 4 regulatory subunit 3-like central" evidence="5">
    <location>
        <begin position="973"/>
        <end position="1129"/>
    </location>
</feature>
<feature type="compositionally biased region" description="Acidic residues" evidence="4">
    <location>
        <begin position="251"/>
        <end position="262"/>
    </location>
</feature>
<evidence type="ECO:0000313" key="8">
    <source>
        <dbReference type="Proteomes" id="UP000887458"/>
    </source>
</evidence>
<feature type="compositionally biased region" description="Basic residues" evidence="4">
    <location>
        <begin position="1219"/>
        <end position="1228"/>
    </location>
</feature>
<feature type="region of interest" description="Disordered" evidence="4">
    <location>
        <begin position="1"/>
        <end position="40"/>
    </location>
</feature>
<comment type="similarity">
    <text evidence="2">Belongs to the SMEK family.</text>
</comment>
<feature type="region of interest" description="Disordered" evidence="4">
    <location>
        <begin position="1127"/>
        <end position="1258"/>
    </location>
</feature>
<feature type="compositionally biased region" description="Low complexity" evidence="4">
    <location>
        <begin position="1351"/>
        <end position="1360"/>
    </location>
</feature>
<evidence type="ECO:0000256" key="3">
    <source>
        <dbReference type="ARBA" id="ARBA00023242"/>
    </source>
</evidence>
<feature type="compositionally biased region" description="Low complexity" evidence="4">
    <location>
        <begin position="298"/>
        <end position="339"/>
    </location>
</feature>
<feature type="compositionally biased region" description="Acidic residues" evidence="4">
    <location>
        <begin position="1735"/>
        <end position="1761"/>
    </location>
</feature>
<evidence type="ECO:0000313" key="7">
    <source>
        <dbReference type="EMBL" id="KAH9423226.1"/>
    </source>
</evidence>
<feature type="compositionally biased region" description="Acidic residues" evidence="4">
    <location>
        <begin position="1549"/>
        <end position="1559"/>
    </location>
</feature>
<feature type="domain" description="Serine/threonine-protein phosphatase 4 regulatory subunit 3-like central" evidence="5">
    <location>
        <begin position="637"/>
        <end position="894"/>
    </location>
</feature>
<feature type="compositionally biased region" description="Polar residues" evidence="4">
    <location>
        <begin position="1131"/>
        <end position="1145"/>
    </location>
</feature>
<feature type="compositionally biased region" description="Low complexity" evidence="4">
    <location>
        <begin position="25"/>
        <end position="40"/>
    </location>
</feature>
<feature type="compositionally biased region" description="Low complexity" evidence="4">
    <location>
        <begin position="1694"/>
        <end position="1712"/>
    </location>
</feature>
<feature type="region of interest" description="Disordered" evidence="4">
    <location>
        <begin position="1592"/>
        <end position="1797"/>
    </location>
</feature>
<feature type="compositionally biased region" description="Polar residues" evidence="4">
    <location>
        <begin position="230"/>
        <end position="246"/>
    </location>
</feature>
<feature type="region of interest" description="Disordered" evidence="4">
    <location>
        <begin position="137"/>
        <end position="262"/>
    </location>
</feature>
<feature type="compositionally biased region" description="Acidic residues" evidence="4">
    <location>
        <begin position="192"/>
        <end position="220"/>
    </location>
</feature>
<feature type="compositionally biased region" description="Gly residues" evidence="4">
    <location>
        <begin position="1338"/>
        <end position="1350"/>
    </location>
</feature>
<proteinExistence type="inferred from homology"/>
<sequence>MSNDKELNKDSTTNENDVNNDDDSLSSLSVTNSTAATTTTTITATTMSQSSLIKNNSSKEFIVDHHLRNQIDNNDDDENLIKHQQQQTQPNTDTTTTIMSSLQQQEDNSQNGIKNNDTTDNIIVSVESVIGCVDSGGVGGGGGVSSDDSDSQMSTSSSSSSSSSTSAASSTTNSSTDSINNNSRFSSSNSINDDDDDDDNDNDGDGDGDDEDDVDDDDDNNNNNTSSSITNVALVSTSLSSENVKSNNNDENIDDRDDDDLDTDVDLICSEEHQQQQILGQNNESQSLTTTTIATTTTTKTTSTTTSSSNNNNTIASNKTSSDESSSSSTTTTTTESSSIFSNNNPTDTRRRVKLYMLNANRTWDDRGTGHVSSSYIDRLNGMSLLVRAETDGSTLLESKIMPDTAYQKQQDTLIVWSEGENYDLALSFQERIGCEEIWAKICQVQGKDPSVDITQDLIEDEDNELPPIEVNRLDEINSVLTSSLTTASKKDNITLALENDNYIIKLLELFRQLEERLDIPSLQKMYEIFKNIFLLNKSTLLEIMLSDQAISDVIGVFEYDPNGARVREYQAKTNNNVNNQQQQRLSQQTSPPSSSSSSSASTTTTTQMPHALSSQSQSYFTYLPSSSESELMRLVREKRHREFLRNVSRFKEVIPLSKSELVSKIHQTYRVQYIQDVIMPSPSIFEDNMLSTLSSLLFFNKIEIVTLIQEDEKFLKELFRQLSDTEPSFQEKRRDLVLFLKELCTFSHTLQNRETFIKTLSSFGLLQTIETLLICNDVSIKLGAVDLLTYVVDYSPSMVREYALQQEIKNDKQPSEQYIINIIIEQMICDIDPDLGMAQQLSGILKMIIDPDNMLTTPALNKTEKSEFLNYFYKHCIGYMTAPILAVTASPVTSPSFTTPLPPPPPTSTTTATTTTNQLDLALHNNNHSNVQPTSGIPVSQTNHSIFPTTQPISTTNTSSLTSLIQNNTILSNNEPLESAFENSCQAAQLLAIILELLTFCIEHHAYHIRSYLLHKDIVRRIMILTKSRHTFLVLTVIRFMRKLVGLKDEFYNRHIVTLNQFQPIIDTFVSNRGRYNLLDSAVIDLFEFIDQNEIYTLLSYTIERFWKNKLERIDYVRTFKSMKRRYDHQQQQQRNSVNPTNALMLSRSGLGTGTNAQSSLTAHHHRFRRDPRQLDKEEDMWFNADDDDEEEECPDDDDDDDDDIGVGVGGMTYSHHSVGHHHHHHHSGEDDDEVLIPGATTVGSDGSSPPDSNQTSNVLENHLALSSAAAALSAAAAGTDPIDYAAAAAAAAQHHHYGQHGLSLHHHQVGKIGSSNNAGTVLHHHQHHLHISSLHSGGGGGGSSGGGTNTTSSGSSSGSISSSYNSLTAATNSLYHHDSGAISTSGTNSATVSFVDSPFFSSLASVAAASSGASQTVSGTIGSGSGLLSMGKKKSNDRKLTINLNHKTTNFLTAASGTLSTQNANQQFRTNTTNLSNNAHPHQLSVMGQHIAAAAAAAAFHNLNNNNLTGKSATETVLSRKALVDYSDEDSDEDDSSESSDTPKEEENVDDEDDDDNYVGKNINDLKEEHLTSSHNQQCPSNINIRIQSNKSVSSGDGGGCSGGGSITKITKRHKESKSCSKHHHHHHHHHHHGRSGSSSKLDKSNPVVNNNNNILVHETTTTSTISESKTNGSEEKSNKSLNDIINDERVSSSSLSEQQSVADNSIITTSDDDDNNEKENLLINRKRKLTDDNNDDDNNNDNDDDDDDDDGNDNDNDNDELKQNIDDHQSTKMEQLFNNESVATTDSSNTDTKRFRYSFIESDETNNTTTES</sequence>
<evidence type="ECO:0000259" key="6">
    <source>
        <dbReference type="Pfam" id="PF22972"/>
    </source>
</evidence>
<feature type="compositionally biased region" description="Acidic residues" evidence="4">
    <location>
        <begin position="1528"/>
        <end position="1540"/>
    </location>
</feature>
<reference evidence="7 8" key="2">
    <citation type="journal article" date="2022" name="Mol. Biol. Evol.">
        <title>Comparative Genomics Reveals Insights into the Divergent Evolution of Astigmatic Mites and Household Pest Adaptations.</title>
        <authorList>
            <person name="Xiong Q."/>
            <person name="Wan A.T."/>
            <person name="Liu X."/>
            <person name="Fung C.S."/>
            <person name="Xiao X."/>
            <person name="Malainual N."/>
            <person name="Hou J."/>
            <person name="Wang L."/>
            <person name="Wang M."/>
            <person name="Yang K.Y."/>
            <person name="Cui Y."/>
            <person name="Leung E.L."/>
            <person name="Nong W."/>
            <person name="Shin S.K."/>
            <person name="Au S.W."/>
            <person name="Jeong K.Y."/>
            <person name="Chew F.T."/>
            <person name="Hui J.H."/>
            <person name="Leung T.F."/>
            <person name="Tungtrongchitr A."/>
            <person name="Zhong N."/>
            <person name="Liu Z."/>
            <person name="Tsui S.K."/>
        </authorList>
    </citation>
    <scope>NUCLEOTIDE SEQUENCE [LARGE SCALE GENOMIC DNA]</scope>
    <source>
        <strain evidence="7">Derp</strain>
    </source>
</reference>
<keyword evidence="8" id="KW-1185">Reference proteome</keyword>
<evidence type="ECO:0000256" key="4">
    <source>
        <dbReference type="SAM" id="MobiDB-lite"/>
    </source>
</evidence>
<feature type="compositionally biased region" description="Low complexity" evidence="4">
    <location>
        <begin position="1638"/>
        <end position="1673"/>
    </location>
</feature>
<dbReference type="InterPro" id="IPR011993">
    <property type="entry name" value="PH-like_dom_sf"/>
</dbReference>
<feature type="region of interest" description="Disordered" evidence="4">
    <location>
        <begin position="895"/>
        <end position="914"/>
    </location>
</feature>
<feature type="region of interest" description="Disordered" evidence="4">
    <location>
        <begin position="1527"/>
        <end position="1563"/>
    </location>
</feature>
<feature type="domain" description="PP4R3 EVH1-like" evidence="6">
    <location>
        <begin position="350"/>
        <end position="446"/>
    </location>
</feature>
<evidence type="ECO:0000256" key="1">
    <source>
        <dbReference type="ARBA" id="ARBA00004123"/>
    </source>
</evidence>
<gene>
    <name evidence="7" type="primary">SMEK2</name>
    <name evidence="7" type="ORF">DERP_003504</name>
</gene>
<dbReference type="PANTHER" id="PTHR23318">
    <property type="entry name" value="ATP SYNTHASE GAMMA-RELATED"/>
    <property type="match status" value="1"/>
</dbReference>
<feature type="region of interest" description="Disordered" evidence="4">
    <location>
        <begin position="298"/>
        <end position="346"/>
    </location>
</feature>
<feature type="compositionally biased region" description="Low complexity" evidence="4">
    <location>
        <begin position="151"/>
        <end position="191"/>
    </location>
</feature>
<feature type="compositionally biased region" description="Acidic residues" evidence="4">
    <location>
        <begin position="1178"/>
        <end position="1206"/>
    </location>
</feature>
<organism evidence="7 8">
    <name type="scientific">Dermatophagoides pteronyssinus</name>
    <name type="common">European house dust mite</name>
    <dbReference type="NCBI Taxonomy" id="6956"/>
    <lineage>
        <taxon>Eukaryota</taxon>
        <taxon>Metazoa</taxon>
        <taxon>Ecdysozoa</taxon>
        <taxon>Arthropoda</taxon>
        <taxon>Chelicerata</taxon>
        <taxon>Arachnida</taxon>
        <taxon>Acari</taxon>
        <taxon>Acariformes</taxon>
        <taxon>Sarcoptiformes</taxon>
        <taxon>Astigmata</taxon>
        <taxon>Psoroptidia</taxon>
        <taxon>Analgoidea</taxon>
        <taxon>Pyroglyphidae</taxon>
        <taxon>Dermatophagoidinae</taxon>
        <taxon>Dermatophagoides</taxon>
    </lineage>
</organism>
<keyword evidence="3" id="KW-0539">Nucleus</keyword>
<feature type="compositionally biased region" description="Low complexity" evidence="4">
    <location>
        <begin position="579"/>
        <end position="608"/>
    </location>
</feature>
<feature type="compositionally biased region" description="Basic residues" evidence="4">
    <location>
        <begin position="1300"/>
        <end position="1311"/>
    </location>
</feature>
<feature type="compositionally biased region" description="Polar residues" evidence="4">
    <location>
        <begin position="1243"/>
        <end position="1258"/>
    </location>
</feature>
<feature type="domain" description="Serine/threonine-protein phosphatase 4 regulatory subunit 3-like central" evidence="5">
    <location>
        <begin position="476"/>
        <end position="568"/>
    </location>
</feature>
<dbReference type="SUPFAM" id="SSF50729">
    <property type="entry name" value="PH domain-like"/>
    <property type="match status" value="1"/>
</dbReference>
<feature type="region of interest" description="Disordered" evidence="4">
    <location>
        <begin position="579"/>
        <end position="613"/>
    </location>
</feature>
<feature type="compositionally biased region" description="Gly residues" evidence="4">
    <location>
        <begin position="1598"/>
        <end position="1608"/>
    </location>
</feature>
<feature type="region of interest" description="Disordered" evidence="4">
    <location>
        <begin position="1300"/>
        <end position="1360"/>
    </location>
</feature>
<feature type="compositionally biased region" description="Basic and acidic residues" evidence="4">
    <location>
        <begin position="1762"/>
        <end position="1774"/>
    </location>
</feature>
<evidence type="ECO:0000256" key="2">
    <source>
        <dbReference type="ARBA" id="ARBA00008809"/>
    </source>
</evidence>
<dbReference type="InterPro" id="IPR006887">
    <property type="entry name" value="P4R3-like_central_dom"/>
</dbReference>
<accession>A0ABQ8JKU6</accession>
<dbReference type="Pfam" id="PF22972">
    <property type="entry name" value="EVH1_PP4R3"/>
    <property type="match status" value="1"/>
</dbReference>
<reference evidence="7 8" key="1">
    <citation type="journal article" date="2018" name="J. Allergy Clin. Immunol.">
        <title>High-quality assembly of Dermatophagoides pteronyssinus genome and transcriptome reveals a wide range of novel allergens.</title>
        <authorList>
            <person name="Liu X.Y."/>
            <person name="Yang K.Y."/>
            <person name="Wang M.Q."/>
            <person name="Kwok J.S."/>
            <person name="Zeng X."/>
            <person name="Yang Z."/>
            <person name="Xiao X.J."/>
            <person name="Lau C.P."/>
            <person name="Li Y."/>
            <person name="Huang Z.M."/>
            <person name="Ba J.G."/>
            <person name="Yim A.K."/>
            <person name="Ouyang C.Y."/>
            <person name="Ngai S.M."/>
            <person name="Chan T.F."/>
            <person name="Leung E.L."/>
            <person name="Liu L."/>
            <person name="Liu Z.G."/>
            <person name="Tsui S.K."/>
        </authorList>
    </citation>
    <scope>NUCLEOTIDE SEQUENCE [LARGE SCALE GENOMIC DNA]</scope>
    <source>
        <strain evidence="7">Derp</strain>
    </source>
</reference>
<dbReference type="EMBL" id="NJHN03000032">
    <property type="protein sequence ID" value="KAH9423226.1"/>
    <property type="molecule type" value="Genomic_DNA"/>
</dbReference>
<dbReference type="InterPro" id="IPR051137">
    <property type="entry name" value="PP4R3-like"/>
</dbReference>
<dbReference type="SUPFAM" id="SSF48371">
    <property type="entry name" value="ARM repeat"/>
    <property type="match status" value="1"/>
</dbReference>
<dbReference type="Pfam" id="PF04802">
    <property type="entry name" value="PP4R3"/>
    <property type="match status" value="3"/>
</dbReference>
<comment type="subcellular location">
    <subcellularLocation>
        <location evidence="1">Nucleus</location>
    </subcellularLocation>
</comment>
<comment type="caution">
    <text evidence="7">The sequence shown here is derived from an EMBL/GenBank/DDBJ whole genome shotgun (WGS) entry which is preliminary data.</text>
</comment>
<dbReference type="PANTHER" id="PTHR23318:SF0">
    <property type="entry name" value="SERINE_THREONINE-PROTEIN PHOSPHATASE 4 REGULATORY SUBUNIT 3"/>
    <property type="match status" value="1"/>
</dbReference>
<feature type="compositionally biased region" description="Polar residues" evidence="4">
    <location>
        <begin position="1775"/>
        <end position="1793"/>
    </location>
</feature>
<dbReference type="InterPro" id="IPR016024">
    <property type="entry name" value="ARM-type_fold"/>
</dbReference>
<name>A0ABQ8JKU6_DERPT</name>
<evidence type="ECO:0000259" key="5">
    <source>
        <dbReference type="Pfam" id="PF04802"/>
    </source>
</evidence>
<protein>
    <submittedName>
        <fullName evidence="7">SMEK 2, suppressor of mek1 (Dictyostelium)</fullName>
    </submittedName>
</protein>